<dbReference type="InterPro" id="IPR015942">
    <property type="entry name" value="Asp/Glu/hydantoin_racemase"/>
</dbReference>
<reference evidence="2 3" key="1">
    <citation type="journal article" date="2012" name="Plant Cell">
        <title>Genome comparison of barley and maize smut fungi reveals targeted loss of RNA silencing components and species-specific presence of transposable elements.</title>
        <authorList>
            <person name="Laurie J.D."/>
            <person name="Ali S."/>
            <person name="Linning R."/>
            <person name="Mannhaupt G."/>
            <person name="Wong P."/>
            <person name="Gueldener U."/>
            <person name="Muensterkoetter M."/>
            <person name="Moore R."/>
            <person name="Kahmann R."/>
            <person name="Bakkeren G."/>
            <person name="Schirawski J."/>
        </authorList>
    </citation>
    <scope>NUCLEOTIDE SEQUENCE [LARGE SCALE GENOMIC DNA]</scope>
    <source>
        <strain evidence="3">Uh4875-4</strain>
    </source>
</reference>
<dbReference type="GO" id="GO:0047661">
    <property type="term" value="F:amino-acid racemase activity"/>
    <property type="evidence" value="ECO:0007669"/>
    <property type="project" value="InterPro"/>
</dbReference>
<dbReference type="HOGENOM" id="CLU_053002_1_0_1"/>
<evidence type="ECO:0000313" key="2">
    <source>
        <dbReference type="EMBL" id="CCF52178.1"/>
    </source>
</evidence>
<evidence type="ECO:0000313" key="3">
    <source>
        <dbReference type="Proteomes" id="UP000006174"/>
    </source>
</evidence>
<dbReference type="STRING" id="1128400.I2FZ35"/>
<keyword evidence="3" id="KW-1185">Reference proteome</keyword>
<dbReference type="InterPro" id="IPR053714">
    <property type="entry name" value="Iso_Racemase_Enz_sf"/>
</dbReference>
<dbReference type="EMBL" id="CAGI01000171">
    <property type="protein sequence ID" value="CCF52178.1"/>
    <property type="molecule type" value="Genomic_DNA"/>
</dbReference>
<comment type="caution">
    <text evidence="2">The sequence shown here is derived from an EMBL/GenBank/DDBJ whole genome shotgun (WGS) entry which is preliminary data.</text>
</comment>
<dbReference type="OMA" id="ITSNKEW"/>
<gene>
    <name evidence="2" type="ORF">UHOR_08464</name>
</gene>
<dbReference type="Pfam" id="PF01177">
    <property type="entry name" value="Asp_Glu_race"/>
    <property type="match status" value="1"/>
</dbReference>
<protein>
    <submittedName>
        <fullName evidence="2">Related to DCG1-involved in nitrogen-catabolite metabolism</fullName>
    </submittedName>
</protein>
<evidence type="ECO:0000256" key="1">
    <source>
        <dbReference type="ARBA" id="ARBA00038414"/>
    </source>
</evidence>
<comment type="similarity">
    <text evidence="1">Belongs to the HyuE racemase family.</text>
</comment>
<dbReference type="InterPro" id="IPR052186">
    <property type="entry name" value="Hydantoin_racemase-like"/>
</dbReference>
<organism evidence="2 3">
    <name type="scientific">Ustilago hordei</name>
    <name type="common">Barley covered smut fungus</name>
    <dbReference type="NCBI Taxonomy" id="120017"/>
    <lineage>
        <taxon>Eukaryota</taxon>
        <taxon>Fungi</taxon>
        <taxon>Dikarya</taxon>
        <taxon>Basidiomycota</taxon>
        <taxon>Ustilaginomycotina</taxon>
        <taxon>Ustilaginomycetes</taxon>
        <taxon>Ustilaginales</taxon>
        <taxon>Ustilaginaceae</taxon>
        <taxon>Ustilago</taxon>
    </lineage>
</organism>
<dbReference type="OrthoDB" id="412018at2759"/>
<dbReference type="Proteomes" id="UP000006174">
    <property type="component" value="Unassembled WGS sequence"/>
</dbReference>
<dbReference type="Gene3D" id="3.40.50.12500">
    <property type="match status" value="1"/>
</dbReference>
<proteinExistence type="inferred from homology"/>
<sequence length="246" mass="25056">MPTGTLRSEVAIYVVNPNSCALITSALSVSLSPHTPPGCSSHFITGPPSAPVSIQTLPESIASASETFASLVACSANGELALHPADAFLVACFSDHPLVGMLRSAAPGKPAMHLLEAALLHALCVGRKFGILTTGKSVVPDVEAGVSRVLGGNSDRYVATVATGLGVVELKDGCREKVEGRIKQGAKELVGKGADVVILGCAGMTGMEAVVQEACKEIGVEAIKVVDGALAGMQLLAGLARLKYLS</sequence>
<dbReference type="PANTHER" id="PTHR28047:SF5">
    <property type="entry name" value="PROTEIN DCG1"/>
    <property type="match status" value="1"/>
</dbReference>
<dbReference type="eggNOG" id="ENOG502RZ0H">
    <property type="taxonomic scope" value="Eukaryota"/>
</dbReference>
<accession>I2FZ35</accession>
<name>I2FZ35_USTHO</name>
<dbReference type="PANTHER" id="PTHR28047">
    <property type="entry name" value="PROTEIN DCG1"/>
    <property type="match status" value="1"/>
</dbReference>
<dbReference type="AlphaFoldDB" id="I2FZ35"/>